<dbReference type="EMBL" id="MU864977">
    <property type="protein sequence ID" value="KAK4462168.1"/>
    <property type="molecule type" value="Genomic_DNA"/>
</dbReference>
<dbReference type="Proteomes" id="UP001321749">
    <property type="component" value="Unassembled WGS sequence"/>
</dbReference>
<gene>
    <name evidence="1" type="ORF">QBC42DRAFT_268576</name>
</gene>
<name>A0AAV9HMZ5_9PEZI</name>
<keyword evidence="2" id="KW-1185">Reference proteome</keyword>
<proteinExistence type="predicted"/>
<evidence type="ECO:0000313" key="2">
    <source>
        <dbReference type="Proteomes" id="UP001321749"/>
    </source>
</evidence>
<comment type="caution">
    <text evidence="1">The sequence shown here is derived from an EMBL/GenBank/DDBJ whole genome shotgun (WGS) entry which is preliminary data.</text>
</comment>
<accession>A0AAV9HMZ5</accession>
<organism evidence="1 2">
    <name type="scientific">Cladorrhinum samala</name>
    <dbReference type="NCBI Taxonomy" id="585594"/>
    <lineage>
        <taxon>Eukaryota</taxon>
        <taxon>Fungi</taxon>
        <taxon>Dikarya</taxon>
        <taxon>Ascomycota</taxon>
        <taxon>Pezizomycotina</taxon>
        <taxon>Sordariomycetes</taxon>
        <taxon>Sordariomycetidae</taxon>
        <taxon>Sordariales</taxon>
        <taxon>Podosporaceae</taxon>
        <taxon>Cladorrhinum</taxon>
    </lineage>
</organism>
<feature type="non-terminal residue" evidence="1">
    <location>
        <position position="1"/>
    </location>
</feature>
<evidence type="ECO:0000313" key="1">
    <source>
        <dbReference type="EMBL" id="KAK4462168.1"/>
    </source>
</evidence>
<reference evidence="1" key="1">
    <citation type="journal article" date="2023" name="Mol. Phylogenet. Evol.">
        <title>Genome-scale phylogeny and comparative genomics of the fungal order Sordariales.</title>
        <authorList>
            <person name="Hensen N."/>
            <person name="Bonometti L."/>
            <person name="Westerberg I."/>
            <person name="Brannstrom I.O."/>
            <person name="Guillou S."/>
            <person name="Cros-Aarteil S."/>
            <person name="Calhoun S."/>
            <person name="Haridas S."/>
            <person name="Kuo A."/>
            <person name="Mondo S."/>
            <person name="Pangilinan J."/>
            <person name="Riley R."/>
            <person name="LaButti K."/>
            <person name="Andreopoulos B."/>
            <person name="Lipzen A."/>
            <person name="Chen C."/>
            <person name="Yan M."/>
            <person name="Daum C."/>
            <person name="Ng V."/>
            <person name="Clum A."/>
            <person name="Steindorff A."/>
            <person name="Ohm R.A."/>
            <person name="Martin F."/>
            <person name="Silar P."/>
            <person name="Natvig D.O."/>
            <person name="Lalanne C."/>
            <person name="Gautier V."/>
            <person name="Ament-Velasquez S.L."/>
            <person name="Kruys A."/>
            <person name="Hutchinson M.I."/>
            <person name="Powell A.J."/>
            <person name="Barry K."/>
            <person name="Miller A.N."/>
            <person name="Grigoriev I.V."/>
            <person name="Debuchy R."/>
            <person name="Gladieux P."/>
            <person name="Hiltunen Thoren M."/>
            <person name="Johannesson H."/>
        </authorList>
    </citation>
    <scope>NUCLEOTIDE SEQUENCE</scope>
    <source>
        <strain evidence="1">PSN324</strain>
    </source>
</reference>
<protein>
    <submittedName>
        <fullName evidence="1">Uncharacterized protein</fullName>
    </submittedName>
</protein>
<dbReference type="AlphaFoldDB" id="A0AAV9HMZ5"/>
<sequence>NQALPGEQSPKTVTPSSFDQRMKEANIVTSAPTEPLKNIINDRTYLCNLITVMALYVRFLLEPTHLLRGNNSEFFCGFILRGGLGCEILRHVACIVPWLSLAGCGWKTHIQFQEKEGQSLWLHPNRQPSLGQSKIRSTPATKVLRKDQRRVSCPSSVDRNIYQGLLSFHVTLTFRPRFSLQASRSFPRLSEFDCIHSRPVI</sequence>
<reference evidence="1" key="2">
    <citation type="submission" date="2023-06" db="EMBL/GenBank/DDBJ databases">
        <authorList>
            <consortium name="Lawrence Berkeley National Laboratory"/>
            <person name="Mondo S.J."/>
            <person name="Hensen N."/>
            <person name="Bonometti L."/>
            <person name="Westerberg I."/>
            <person name="Brannstrom I.O."/>
            <person name="Guillou S."/>
            <person name="Cros-Aarteil S."/>
            <person name="Calhoun S."/>
            <person name="Haridas S."/>
            <person name="Kuo A."/>
            <person name="Pangilinan J."/>
            <person name="Riley R."/>
            <person name="Labutti K."/>
            <person name="Andreopoulos B."/>
            <person name="Lipzen A."/>
            <person name="Chen C."/>
            <person name="Yanf M."/>
            <person name="Daum C."/>
            <person name="Ng V."/>
            <person name="Clum A."/>
            <person name="Steindorff A."/>
            <person name="Ohm R."/>
            <person name="Martin F."/>
            <person name="Silar P."/>
            <person name="Natvig D."/>
            <person name="Lalanne C."/>
            <person name="Gautier V."/>
            <person name="Ament-Velasquez S.L."/>
            <person name="Kruys A."/>
            <person name="Hutchinson M.I."/>
            <person name="Powell A.J."/>
            <person name="Barry K."/>
            <person name="Miller A.N."/>
            <person name="Grigoriev I.V."/>
            <person name="Debuchy R."/>
            <person name="Gladieux P."/>
            <person name="Thoren M.H."/>
            <person name="Johannesson H."/>
        </authorList>
    </citation>
    <scope>NUCLEOTIDE SEQUENCE</scope>
    <source>
        <strain evidence="1">PSN324</strain>
    </source>
</reference>